<dbReference type="EMBL" id="LGKO01000002">
    <property type="protein sequence ID" value="KPL83780.1"/>
    <property type="molecule type" value="Genomic_DNA"/>
</dbReference>
<comment type="caution">
    <text evidence="1">The sequence shown here is derived from an EMBL/GenBank/DDBJ whole genome shotgun (WGS) entry which is preliminary data.</text>
</comment>
<organism evidence="1 2">
    <name type="scientific">Thermanaerothrix daxensis</name>
    <dbReference type="NCBI Taxonomy" id="869279"/>
    <lineage>
        <taxon>Bacteria</taxon>
        <taxon>Bacillati</taxon>
        <taxon>Chloroflexota</taxon>
        <taxon>Anaerolineae</taxon>
        <taxon>Anaerolineales</taxon>
        <taxon>Anaerolineaceae</taxon>
        <taxon>Thermanaerothrix</taxon>
    </lineage>
</organism>
<proteinExistence type="predicted"/>
<reference evidence="1 2" key="1">
    <citation type="submission" date="2015-07" db="EMBL/GenBank/DDBJ databases">
        <title>Whole genome sequence of Thermanaerothrix daxensis DSM 23592.</title>
        <authorList>
            <person name="Hemp J."/>
            <person name="Ward L.M."/>
            <person name="Pace L.A."/>
            <person name="Fischer W.W."/>
        </authorList>
    </citation>
    <scope>NUCLEOTIDE SEQUENCE [LARGE SCALE GENOMIC DNA]</scope>
    <source>
        <strain evidence="1 2">GNS-1</strain>
    </source>
</reference>
<accession>A0A0P6XWK7</accession>
<sequence>MKGASQQAQHGAQMRAFGVFGAQQVAFVFDASQHTLKPTDVGKTSQPAAQILNPGQVNLTLPKEMPRLRDPIPDPLPVGWAMEILGGDVAGLGYLAWKIVITQAGVFEGVSKHVDDVSRGDGLVAGFIVGGGAAVTNKK</sequence>
<dbReference type="AlphaFoldDB" id="A0A0P6XWK7"/>
<name>A0A0P6XWK7_9CHLR</name>
<evidence type="ECO:0000313" key="1">
    <source>
        <dbReference type="EMBL" id="KPL83780.1"/>
    </source>
</evidence>
<dbReference type="Proteomes" id="UP000050544">
    <property type="component" value="Unassembled WGS sequence"/>
</dbReference>
<keyword evidence="2" id="KW-1185">Reference proteome</keyword>
<gene>
    <name evidence="1" type="ORF">SE15_00535</name>
</gene>
<dbReference type="RefSeq" id="WP_054520163.1">
    <property type="nucleotide sequence ID" value="NZ_LGKO01000002.1"/>
</dbReference>
<evidence type="ECO:0000313" key="2">
    <source>
        <dbReference type="Proteomes" id="UP000050544"/>
    </source>
</evidence>
<protein>
    <submittedName>
        <fullName evidence="1">Uncharacterized protein</fullName>
    </submittedName>
</protein>